<evidence type="ECO:0000256" key="5">
    <source>
        <dbReference type="ARBA" id="ARBA00022764"/>
    </source>
</evidence>
<keyword evidence="7 8" id="KW-0408">Iron</keyword>
<evidence type="ECO:0000256" key="7">
    <source>
        <dbReference type="ARBA" id="ARBA00023004"/>
    </source>
</evidence>
<dbReference type="PROSITE" id="PS51007">
    <property type="entry name" value="CYTC"/>
    <property type="match status" value="2"/>
</dbReference>
<evidence type="ECO:0000256" key="8">
    <source>
        <dbReference type="PROSITE-ProRule" id="PRU00433"/>
    </source>
</evidence>
<evidence type="ECO:0000256" key="1">
    <source>
        <dbReference type="ARBA" id="ARBA00004418"/>
    </source>
</evidence>
<feature type="domain" description="Cytochrome c" evidence="10">
    <location>
        <begin position="74"/>
        <end position="204"/>
    </location>
</feature>
<evidence type="ECO:0000256" key="6">
    <source>
        <dbReference type="ARBA" id="ARBA00023002"/>
    </source>
</evidence>
<evidence type="ECO:0000256" key="9">
    <source>
        <dbReference type="SAM" id="SignalP"/>
    </source>
</evidence>
<gene>
    <name evidence="11" type="ORF">ACFSCV_16760</name>
</gene>
<dbReference type="InterPro" id="IPR026259">
    <property type="entry name" value="MauG/Cytc_peroxidase"/>
</dbReference>
<comment type="subcellular location">
    <subcellularLocation>
        <location evidence="1">Periplasm</location>
    </subcellularLocation>
</comment>
<protein>
    <submittedName>
        <fullName evidence="11">Cytochrome-c peroxidase</fullName>
    </submittedName>
</protein>
<keyword evidence="2 8" id="KW-0349">Heme</keyword>
<evidence type="ECO:0000256" key="2">
    <source>
        <dbReference type="ARBA" id="ARBA00022617"/>
    </source>
</evidence>
<feature type="domain" description="Cytochrome c" evidence="10">
    <location>
        <begin position="222"/>
        <end position="361"/>
    </location>
</feature>
<dbReference type="GO" id="GO:0004601">
    <property type="term" value="F:peroxidase activity"/>
    <property type="evidence" value="ECO:0007669"/>
    <property type="project" value="UniProtKB-KW"/>
</dbReference>
<name>A0ABW4K8Y9_9HYPH</name>
<keyword evidence="5" id="KW-0574">Periplasm</keyword>
<feature type="signal peptide" evidence="9">
    <location>
        <begin position="1"/>
        <end position="26"/>
    </location>
</feature>
<proteinExistence type="predicted"/>
<keyword evidence="11" id="KW-0575">Peroxidase</keyword>
<evidence type="ECO:0000313" key="11">
    <source>
        <dbReference type="EMBL" id="MFD1704660.1"/>
    </source>
</evidence>
<dbReference type="PIRSF" id="PIRSF000294">
    <property type="entry name" value="Cytochrome-c_peroxidase"/>
    <property type="match status" value="1"/>
</dbReference>
<comment type="caution">
    <text evidence="11">The sequence shown here is derived from an EMBL/GenBank/DDBJ whole genome shotgun (WGS) entry which is preliminary data.</text>
</comment>
<dbReference type="InterPro" id="IPR009056">
    <property type="entry name" value="Cyt_c-like_dom"/>
</dbReference>
<dbReference type="InterPro" id="IPR004852">
    <property type="entry name" value="Di-haem_cyt_c_peroxidsae"/>
</dbReference>
<dbReference type="SUPFAM" id="SSF46626">
    <property type="entry name" value="Cytochrome c"/>
    <property type="match status" value="2"/>
</dbReference>
<feature type="chain" id="PRO_5045968912" evidence="9">
    <location>
        <begin position="27"/>
        <end position="361"/>
    </location>
</feature>
<keyword evidence="12" id="KW-1185">Reference proteome</keyword>
<keyword evidence="4 9" id="KW-0732">Signal</keyword>
<sequence length="361" mass="38637">MPLSAWQRRAALLAACLALALAPSQASDHAEVRRENLREIYEGPPAGWPAAWIDDGVRYAELRPRDRPPPASPALAALGERLFHDKRLSAGGDVACSSCHDPAAGFTVRSAVARGHRGAPGRRNPPSLATAAGRLSFGWDGGHPTLEARALAPLTDPTEMANPDLDAVLERLRAEPDRREAFGAAGPTEAAVGAALAAFLSGLDGETRFDRFLRGDGAALGDREIEGLHLFRTKARCANCHFGPLLTDEDFHNLKISSFGEPAQDLGRHIVSGRAEDAGRFRTPSLRHVAETAPYMHNGLFPTLEGVLHLYDRGGGEVWARNAAEAAHPLYPAAARLSPHIRPLGLTDDEKASLAAFLRAL</sequence>
<evidence type="ECO:0000256" key="3">
    <source>
        <dbReference type="ARBA" id="ARBA00022723"/>
    </source>
</evidence>
<accession>A0ABW4K8Y9</accession>
<dbReference type="RefSeq" id="WP_378800706.1">
    <property type="nucleotide sequence ID" value="NZ_JBHUER010000010.1"/>
</dbReference>
<dbReference type="EMBL" id="JBHUER010000010">
    <property type="protein sequence ID" value="MFD1704660.1"/>
    <property type="molecule type" value="Genomic_DNA"/>
</dbReference>
<organism evidence="11 12">
    <name type="scientific">Methylopila henanensis</name>
    <dbReference type="NCBI Taxonomy" id="873516"/>
    <lineage>
        <taxon>Bacteria</taxon>
        <taxon>Pseudomonadati</taxon>
        <taxon>Pseudomonadota</taxon>
        <taxon>Alphaproteobacteria</taxon>
        <taxon>Hyphomicrobiales</taxon>
        <taxon>Methylopilaceae</taxon>
        <taxon>Methylopila</taxon>
    </lineage>
</organism>
<keyword evidence="6" id="KW-0560">Oxidoreductase</keyword>
<dbReference type="Pfam" id="PF03150">
    <property type="entry name" value="CCP_MauG"/>
    <property type="match status" value="1"/>
</dbReference>
<dbReference type="Gene3D" id="1.10.760.10">
    <property type="entry name" value="Cytochrome c-like domain"/>
    <property type="match status" value="2"/>
</dbReference>
<reference evidence="12" key="1">
    <citation type="journal article" date="2019" name="Int. J. Syst. Evol. Microbiol.">
        <title>The Global Catalogue of Microorganisms (GCM) 10K type strain sequencing project: providing services to taxonomists for standard genome sequencing and annotation.</title>
        <authorList>
            <consortium name="The Broad Institute Genomics Platform"/>
            <consortium name="The Broad Institute Genome Sequencing Center for Infectious Disease"/>
            <person name="Wu L."/>
            <person name="Ma J."/>
        </authorList>
    </citation>
    <scope>NUCLEOTIDE SEQUENCE [LARGE SCALE GENOMIC DNA]</scope>
    <source>
        <strain evidence="12">KCTC 23707</strain>
    </source>
</reference>
<dbReference type="InterPro" id="IPR036909">
    <property type="entry name" value="Cyt_c-like_dom_sf"/>
</dbReference>
<dbReference type="PANTHER" id="PTHR30600:SF10">
    <property type="entry name" value="BLL6722 PROTEIN"/>
    <property type="match status" value="1"/>
</dbReference>
<dbReference type="InterPro" id="IPR051395">
    <property type="entry name" value="Cytochrome_c_Peroxidase/MauG"/>
</dbReference>
<keyword evidence="3 8" id="KW-0479">Metal-binding</keyword>
<evidence type="ECO:0000259" key="10">
    <source>
        <dbReference type="PROSITE" id="PS51007"/>
    </source>
</evidence>
<dbReference type="PANTHER" id="PTHR30600">
    <property type="entry name" value="CYTOCHROME C PEROXIDASE-RELATED"/>
    <property type="match status" value="1"/>
</dbReference>
<evidence type="ECO:0000313" key="12">
    <source>
        <dbReference type="Proteomes" id="UP001597308"/>
    </source>
</evidence>
<dbReference type="Proteomes" id="UP001597308">
    <property type="component" value="Unassembled WGS sequence"/>
</dbReference>
<evidence type="ECO:0000256" key="4">
    <source>
        <dbReference type="ARBA" id="ARBA00022729"/>
    </source>
</evidence>